<reference evidence="2 3" key="1">
    <citation type="submission" date="2018-04" db="EMBL/GenBank/DDBJ databases">
        <title>Chitinophaga fuyangensis sp. nov., isolated from soil in a chemical factory.</title>
        <authorList>
            <person name="Chen K."/>
        </authorList>
    </citation>
    <scope>NUCLEOTIDE SEQUENCE [LARGE SCALE GENOMIC DNA]</scope>
    <source>
        <strain evidence="2 3">LY-1</strain>
    </source>
</reference>
<protein>
    <recommendedName>
        <fullName evidence="1">IraD/Gp25-like domain-containing protein</fullName>
    </recommendedName>
</protein>
<dbReference type="Gene3D" id="3.10.450.40">
    <property type="match status" value="1"/>
</dbReference>
<comment type="caution">
    <text evidence="2">The sequence shown here is derived from an EMBL/GenBank/DDBJ whole genome shotgun (WGS) entry which is preliminary data.</text>
</comment>
<evidence type="ECO:0000313" key="3">
    <source>
        <dbReference type="Proteomes" id="UP000244450"/>
    </source>
</evidence>
<dbReference type="RefSeq" id="WP_108687250.1">
    <property type="nucleotide sequence ID" value="NZ_QCYK01000002.1"/>
</dbReference>
<dbReference type="SUPFAM" id="SSF160719">
    <property type="entry name" value="gpW/gp25-like"/>
    <property type="match status" value="1"/>
</dbReference>
<name>A0A2T7BGJ5_9BACT</name>
<dbReference type="InterPro" id="IPR007048">
    <property type="entry name" value="IraD/Gp25-like"/>
</dbReference>
<proteinExistence type="predicted"/>
<dbReference type="Proteomes" id="UP000244450">
    <property type="component" value="Unassembled WGS sequence"/>
</dbReference>
<accession>A0A2T7BGJ5</accession>
<organism evidence="2 3">
    <name type="scientific">Chitinophaga parva</name>
    <dbReference type="NCBI Taxonomy" id="2169414"/>
    <lineage>
        <taxon>Bacteria</taxon>
        <taxon>Pseudomonadati</taxon>
        <taxon>Bacteroidota</taxon>
        <taxon>Chitinophagia</taxon>
        <taxon>Chitinophagales</taxon>
        <taxon>Chitinophagaceae</taxon>
        <taxon>Chitinophaga</taxon>
    </lineage>
</organism>
<gene>
    <name evidence="2" type="ORF">DCC81_14055</name>
</gene>
<evidence type="ECO:0000259" key="1">
    <source>
        <dbReference type="Pfam" id="PF04965"/>
    </source>
</evidence>
<dbReference type="Pfam" id="PF04965">
    <property type="entry name" value="GPW_gp25"/>
    <property type="match status" value="1"/>
</dbReference>
<keyword evidence="3" id="KW-1185">Reference proteome</keyword>
<evidence type="ECO:0000313" key="2">
    <source>
        <dbReference type="EMBL" id="PUZ25412.1"/>
    </source>
</evidence>
<dbReference type="EMBL" id="QCYK01000002">
    <property type="protein sequence ID" value="PUZ25412.1"/>
    <property type="molecule type" value="Genomic_DNA"/>
</dbReference>
<dbReference type="AlphaFoldDB" id="A0A2T7BGJ5"/>
<dbReference type="OrthoDB" id="1161413at2"/>
<sequence length="145" mass="16947">MSNPYYKKPFDFTRIFSNNTLESCNIGMSISQHIELIIFTRFGEHRFVPDYGCEVWELDFELIVNQMMWEDKMCKSLAKSIAGQETRIYNIEVEINVRDVEKVFPLKRITEIKKQVDIIVTGKMLSTGENYVFNTALFLSPLSTQ</sequence>
<feature type="domain" description="IraD/Gp25-like" evidence="1">
    <location>
        <begin position="29"/>
        <end position="101"/>
    </location>
</feature>